<reference evidence="1 2" key="1">
    <citation type="submission" date="2016-09" db="EMBL/GenBank/DDBJ databases">
        <title>Xenorhabdus thuongxuanensis sp. nov. and Xenorhabdus eapokensis sp. nov., isolated from Steinernema species.</title>
        <authorList>
            <person name="Kaempfer P."/>
            <person name="Tobias N.J."/>
            <person name="Phan Ke L."/>
            <person name="Bode H.B."/>
            <person name="Glaeser S.P."/>
        </authorList>
    </citation>
    <scope>NUCLEOTIDE SEQUENCE [LARGE SCALE GENOMIC DNA]</scope>
    <source>
        <strain evidence="1 2">30TX1</strain>
    </source>
</reference>
<dbReference type="EMBL" id="MKGR01000001">
    <property type="protein sequence ID" value="OKP09167.1"/>
    <property type="molecule type" value="Genomic_DNA"/>
</dbReference>
<evidence type="ECO:0000313" key="1">
    <source>
        <dbReference type="EMBL" id="OKP09167.1"/>
    </source>
</evidence>
<accession>A0A1Q5U9M8</accession>
<keyword evidence="2" id="KW-1185">Reference proteome</keyword>
<dbReference type="Proteomes" id="UP000186277">
    <property type="component" value="Unassembled WGS sequence"/>
</dbReference>
<proteinExistence type="predicted"/>
<evidence type="ECO:0000313" key="2">
    <source>
        <dbReference type="Proteomes" id="UP000186277"/>
    </source>
</evidence>
<gene>
    <name evidence="1" type="ORF">Xentx_00262</name>
</gene>
<protein>
    <submittedName>
        <fullName evidence="1">Uncharacterized protein</fullName>
    </submittedName>
</protein>
<organism evidence="1 2">
    <name type="scientific">Xenorhabdus thuongxuanensis</name>
    <dbReference type="NCBI Taxonomy" id="1873484"/>
    <lineage>
        <taxon>Bacteria</taxon>
        <taxon>Pseudomonadati</taxon>
        <taxon>Pseudomonadota</taxon>
        <taxon>Gammaproteobacteria</taxon>
        <taxon>Enterobacterales</taxon>
        <taxon>Morganellaceae</taxon>
        <taxon>Xenorhabdus</taxon>
    </lineage>
</organism>
<sequence>MAWPFCFLEVIEQGIYIKQEGRLEIPADILIKPTKLAP</sequence>
<dbReference type="AlphaFoldDB" id="A0A1Q5U9M8"/>
<comment type="caution">
    <text evidence="1">The sequence shown here is derived from an EMBL/GenBank/DDBJ whole genome shotgun (WGS) entry which is preliminary data.</text>
</comment>
<name>A0A1Q5U9M8_9GAMM</name>